<reference evidence="1" key="1">
    <citation type="journal article" date="2021" name="Proc. Natl. Acad. Sci. U.S.A.">
        <title>Three genomes in the algal genus Volvox reveal the fate of a haploid sex-determining region after a transition to homothallism.</title>
        <authorList>
            <person name="Yamamoto K."/>
            <person name="Hamaji T."/>
            <person name="Kawai-Toyooka H."/>
            <person name="Matsuzaki R."/>
            <person name="Takahashi F."/>
            <person name="Nishimura Y."/>
            <person name="Kawachi M."/>
            <person name="Noguchi H."/>
            <person name="Minakuchi Y."/>
            <person name="Umen J.G."/>
            <person name="Toyoda A."/>
            <person name="Nozaki H."/>
        </authorList>
    </citation>
    <scope>NUCLEOTIDE SEQUENCE</scope>
    <source>
        <strain evidence="1">NIES-3785</strain>
    </source>
</reference>
<dbReference type="AlphaFoldDB" id="A0A8J4GIU8"/>
<dbReference type="Proteomes" id="UP000722791">
    <property type="component" value="Unassembled WGS sequence"/>
</dbReference>
<evidence type="ECO:0000313" key="2">
    <source>
        <dbReference type="Proteomes" id="UP000722791"/>
    </source>
</evidence>
<comment type="caution">
    <text evidence="1">The sequence shown here is derived from an EMBL/GenBank/DDBJ whole genome shotgun (WGS) entry which is preliminary data.</text>
</comment>
<organism evidence="1 2">
    <name type="scientific">Volvox reticuliferus</name>
    <dbReference type="NCBI Taxonomy" id="1737510"/>
    <lineage>
        <taxon>Eukaryota</taxon>
        <taxon>Viridiplantae</taxon>
        <taxon>Chlorophyta</taxon>
        <taxon>core chlorophytes</taxon>
        <taxon>Chlorophyceae</taxon>
        <taxon>CS clade</taxon>
        <taxon>Chlamydomonadales</taxon>
        <taxon>Volvocaceae</taxon>
        <taxon>Volvox</taxon>
    </lineage>
</organism>
<accession>A0A8J4GIU8</accession>
<protein>
    <submittedName>
        <fullName evidence="1">Uncharacterized protein</fullName>
    </submittedName>
</protein>
<evidence type="ECO:0000313" key="1">
    <source>
        <dbReference type="EMBL" id="GIM08037.1"/>
    </source>
</evidence>
<gene>
    <name evidence="1" type="ORF">Vretimale_12130</name>
</gene>
<proteinExistence type="predicted"/>
<sequence length="429" mass="46749">MAPVGSVFPVDFWVWDADYVNTSVTRYVEITDPCPRPNGGSQRYRLCKDLHNTLYCSPLPCDRANAMRPPYYEPPSLALLSDVVYVEYGSVPPYYLGPCASLPHAKTTNTTTDDYDYGNDTADFSAVQDDTAAGYYCGAYALTRARYSNGRVVPIDLTNDIDVRPMIDCTATNGTNTTAAADGGTTDATLCRACPLDLMHLPGGCLPGAYYYIFSVSNGINSTDKVLTVQVYYKTSVRGYVSPFPPYDNYAFAVEDADNINTAIRQVENVGATDTWLYGWLVSFISDSLELADVQDSDVVPRKAWVAQLLGVTGVSVLVDVEVHIHAPNAVHMGLIRNYLIYVSAMTTNASFLVSELSTKLGFDLRAHSQASNVAQKVTGTSSSVNGSSRRSQLELRKETDNKCYRNAQGCGCPFAMAFRGIGSIFGID</sequence>
<name>A0A8J4GIU8_9CHLO</name>
<dbReference type="EMBL" id="BNCQ01000026">
    <property type="protein sequence ID" value="GIM08037.1"/>
    <property type="molecule type" value="Genomic_DNA"/>
</dbReference>